<evidence type="ECO:0000313" key="1">
    <source>
        <dbReference type="EMBL" id="KAI7989822.1"/>
    </source>
</evidence>
<keyword evidence="2" id="KW-1185">Reference proteome</keyword>
<accession>A0ACC0FNX7</accession>
<comment type="caution">
    <text evidence="1">The sequence shown here is derived from an EMBL/GenBank/DDBJ whole genome shotgun (WGS) entry which is preliminary data.</text>
</comment>
<reference evidence="1 2" key="1">
    <citation type="journal article" date="2022" name="Plant J.">
        <title>Chromosome-level genome of Camellia lanceoleosa provides a valuable resource for understanding genome evolution and self-incompatibility.</title>
        <authorList>
            <person name="Gong W."/>
            <person name="Xiao S."/>
            <person name="Wang L."/>
            <person name="Liao Z."/>
            <person name="Chang Y."/>
            <person name="Mo W."/>
            <person name="Hu G."/>
            <person name="Li W."/>
            <person name="Zhao G."/>
            <person name="Zhu H."/>
            <person name="Hu X."/>
            <person name="Ji K."/>
            <person name="Xiang X."/>
            <person name="Song Q."/>
            <person name="Yuan D."/>
            <person name="Jin S."/>
            <person name="Zhang L."/>
        </authorList>
    </citation>
    <scope>NUCLEOTIDE SEQUENCE [LARGE SCALE GENOMIC DNA]</scope>
    <source>
        <strain evidence="1">SQ_2022a</strain>
    </source>
</reference>
<protein>
    <submittedName>
        <fullName evidence="1">FT-interacting protein 7</fullName>
    </submittedName>
</protein>
<name>A0ACC0FNX7_9ERIC</name>
<sequence length="284" mass="32349">MGESPTCLVRSFSKPAGTTSTEPEENLITGDPYCALTTSVSFRRFMLESLACEKWSCFSNNQDLEEAKKSSKAGLVAQRKAYLKPFTRAMVLRNLRHCLRSKMRRASANGLSVHSSTAPQEERRRSKPFEDHLILTVEDHVGPNMDEVLGKVIVPLSSVEQKEELKISEDALRNVASVGEQLNHEIANGKDLLSQKEIELSSRTQILATRNRVAKTVEDLKRENDEVKMVRDDQEKQILKLSEDNDHLSKENGYLNEANRELEFELHHLHEEHEKPKQRGKFVL</sequence>
<gene>
    <name evidence="1" type="ORF">LOK49_LG13G02448</name>
</gene>
<organism evidence="1 2">
    <name type="scientific">Camellia lanceoleosa</name>
    <dbReference type="NCBI Taxonomy" id="1840588"/>
    <lineage>
        <taxon>Eukaryota</taxon>
        <taxon>Viridiplantae</taxon>
        <taxon>Streptophyta</taxon>
        <taxon>Embryophyta</taxon>
        <taxon>Tracheophyta</taxon>
        <taxon>Spermatophyta</taxon>
        <taxon>Magnoliopsida</taxon>
        <taxon>eudicotyledons</taxon>
        <taxon>Gunneridae</taxon>
        <taxon>Pentapetalae</taxon>
        <taxon>asterids</taxon>
        <taxon>Ericales</taxon>
        <taxon>Theaceae</taxon>
        <taxon>Camellia</taxon>
    </lineage>
</organism>
<evidence type="ECO:0000313" key="2">
    <source>
        <dbReference type="Proteomes" id="UP001060215"/>
    </source>
</evidence>
<proteinExistence type="predicted"/>
<dbReference type="Proteomes" id="UP001060215">
    <property type="component" value="Chromosome 14"/>
</dbReference>
<dbReference type="EMBL" id="CM045771">
    <property type="protein sequence ID" value="KAI7989822.1"/>
    <property type="molecule type" value="Genomic_DNA"/>
</dbReference>